<keyword evidence="2" id="KW-1185">Reference proteome</keyword>
<sequence length="280" mass="31565">MVYKKIIFIGFIVAVFGCAGGAKKKVVTQLNNVKFKPKVIVIDFDSLQTINVSLVGLGYDGNQVAATMKSAAQGAGQAGLIGSLIGGAIVSNAAKNSAIAEKNKPVESFLSRLESANWSSLLKKHNANSEFIWTDIDSEQVYILKVKPQLNLSVDYRALEMVSLVELRDNAGQVLYQNYFHVHSLPLLKQNQTITYLNQLEDNVVRDIFIRMLSHMNFLIRNEFLVWARSNSETNHQSIKFSNDNKEYFERGDLLDTSNQYITYRSLRGEIKHIPFEIRL</sequence>
<comment type="caution">
    <text evidence="1">The sequence shown here is derived from an EMBL/GenBank/DDBJ whole genome shotgun (WGS) entry which is preliminary data.</text>
</comment>
<name>A0A316FZT7_9GAMM</name>
<dbReference type="EMBL" id="QGGU01000002">
    <property type="protein sequence ID" value="PWK53902.1"/>
    <property type="molecule type" value="Genomic_DNA"/>
</dbReference>
<evidence type="ECO:0000313" key="2">
    <source>
        <dbReference type="Proteomes" id="UP000245790"/>
    </source>
</evidence>
<dbReference type="PROSITE" id="PS51257">
    <property type="entry name" value="PROKAR_LIPOPROTEIN"/>
    <property type="match status" value="1"/>
</dbReference>
<dbReference type="AlphaFoldDB" id="A0A316FZT7"/>
<reference evidence="1 2" key="1">
    <citation type="submission" date="2018-05" db="EMBL/GenBank/DDBJ databases">
        <title>Genomic Encyclopedia of Type Strains, Phase IV (KMG-IV): sequencing the most valuable type-strain genomes for metagenomic binning, comparative biology and taxonomic classification.</title>
        <authorList>
            <person name="Goeker M."/>
        </authorList>
    </citation>
    <scope>NUCLEOTIDE SEQUENCE [LARGE SCALE GENOMIC DNA]</scope>
    <source>
        <strain evidence="1 2">DSM 25350</strain>
    </source>
</reference>
<evidence type="ECO:0000313" key="1">
    <source>
        <dbReference type="EMBL" id="PWK53902.1"/>
    </source>
</evidence>
<proteinExistence type="predicted"/>
<protein>
    <recommendedName>
        <fullName evidence="3">Lipoprotein</fullName>
    </recommendedName>
</protein>
<dbReference type="RefSeq" id="WP_109761987.1">
    <property type="nucleotide sequence ID" value="NZ_QGGU01000002.1"/>
</dbReference>
<evidence type="ECO:0008006" key="3">
    <source>
        <dbReference type="Google" id="ProtNLM"/>
    </source>
</evidence>
<accession>A0A316FZT7</accession>
<gene>
    <name evidence="1" type="ORF">C8D97_102292</name>
</gene>
<dbReference type="OrthoDB" id="6879518at2"/>
<organism evidence="1 2">
    <name type="scientific">Pleionea mediterranea</name>
    <dbReference type="NCBI Taxonomy" id="523701"/>
    <lineage>
        <taxon>Bacteria</taxon>
        <taxon>Pseudomonadati</taxon>
        <taxon>Pseudomonadota</taxon>
        <taxon>Gammaproteobacteria</taxon>
        <taxon>Oceanospirillales</taxon>
        <taxon>Pleioneaceae</taxon>
        <taxon>Pleionea</taxon>
    </lineage>
</organism>
<dbReference type="Proteomes" id="UP000245790">
    <property type="component" value="Unassembled WGS sequence"/>
</dbReference>